<dbReference type="Proteomes" id="UP000002009">
    <property type="component" value="Chromosome 10"/>
</dbReference>
<dbReference type="Gene3D" id="3.40.50.620">
    <property type="entry name" value="HUPs"/>
    <property type="match status" value="1"/>
</dbReference>
<dbReference type="OrthoDB" id="843225at2759"/>
<dbReference type="Gene3D" id="3.40.50.12370">
    <property type="match status" value="1"/>
</dbReference>
<dbReference type="OMA" id="AANECMA"/>
<evidence type="ECO:0000259" key="1">
    <source>
        <dbReference type="Pfam" id="PF00582"/>
    </source>
</evidence>
<dbReference type="SUPFAM" id="SSF52402">
    <property type="entry name" value="Adenine nucleotide alpha hydrolases-like"/>
    <property type="match status" value="2"/>
</dbReference>
<dbReference type="KEGG" id="mis:MICPUN_102819"/>
<name>C1FHK1_MICCC</name>
<feature type="domain" description="UspA" evidence="1">
    <location>
        <begin position="57"/>
        <end position="93"/>
    </location>
</feature>
<organism evidence="2 3">
    <name type="scientific">Micromonas commoda (strain RCC299 / NOUM17 / CCMP2709)</name>
    <name type="common">Picoplanktonic green alga</name>
    <dbReference type="NCBI Taxonomy" id="296587"/>
    <lineage>
        <taxon>Eukaryota</taxon>
        <taxon>Viridiplantae</taxon>
        <taxon>Chlorophyta</taxon>
        <taxon>Mamiellophyceae</taxon>
        <taxon>Mamiellales</taxon>
        <taxon>Mamiellaceae</taxon>
        <taxon>Micromonas</taxon>
    </lineage>
</organism>
<dbReference type="RefSeq" id="XP_002508577.1">
    <property type="nucleotide sequence ID" value="XM_002508531.1"/>
</dbReference>
<accession>C1FHK1</accession>
<dbReference type="PANTHER" id="PTHR31964:SF113">
    <property type="entry name" value="USPA DOMAIN-CONTAINING PROTEIN"/>
    <property type="match status" value="1"/>
</dbReference>
<dbReference type="InterPro" id="IPR006016">
    <property type="entry name" value="UspA"/>
</dbReference>
<sequence>MDTVKTLSDLSLAKDWLPGEIAHTVSRMEHKLIVIETTHDAGDALAKFAELECPKDAILVMGSRGRQGWRKTLLGSVSNNVTQHSKLPVLVVRSRKYRDIPDLTSDTIGQAYLGMTAIGKQRKIAIALDGSETGVELCAWATKYALTTSDQVHLLHSAAQETPEQTLIATANVQTCISTISEFQKSDETGTVDSVLLDLTGDVRDLIVDYVEAMGGALDLLVLGTRGIKGTLKRALLGSVSSYCLAFAPCPVIVVPGAVAHAAALAA</sequence>
<dbReference type="GeneID" id="8246855"/>
<dbReference type="STRING" id="296587.C1FHK1"/>
<feature type="domain" description="UspA" evidence="1">
    <location>
        <begin position="122"/>
        <end position="256"/>
    </location>
</feature>
<dbReference type="EMBL" id="CP001576">
    <property type="protein sequence ID" value="ACO69835.1"/>
    <property type="molecule type" value="Genomic_DNA"/>
</dbReference>
<dbReference type="Pfam" id="PF00582">
    <property type="entry name" value="Usp"/>
    <property type="match status" value="2"/>
</dbReference>
<dbReference type="PANTHER" id="PTHR31964">
    <property type="entry name" value="ADENINE NUCLEOTIDE ALPHA HYDROLASES-LIKE SUPERFAMILY PROTEIN"/>
    <property type="match status" value="1"/>
</dbReference>
<dbReference type="PRINTS" id="PR01438">
    <property type="entry name" value="UNVRSLSTRESS"/>
</dbReference>
<evidence type="ECO:0000313" key="2">
    <source>
        <dbReference type="EMBL" id="ACO69835.1"/>
    </source>
</evidence>
<dbReference type="AlphaFoldDB" id="C1FHK1"/>
<reference evidence="2 3" key="1">
    <citation type="journal article" date="2009" name="Science">
        <title>Green evolution and dynamic adaptations revealed by genomes of the marine picoeukaryotes Micromonas.</title>
        <authorList>
            <person name="Worden A.Z."/>
            <person name="Lee J.H."/>
            <person name="Mock T."/>
            <person name="Rouze P."/>
            <person name="Simmons M.P."/>
            <person name="Aerts A.L."/>
            <person name="Allen A.E."/>
            <person name="Cuvelier M.L."/>
            <person name="Derelle E."/>
            <person name="Everett M.V."/>
            <person name="Foulon E."/>
            <person name="Grimwood J."/>
            <person name="Gundlach H."/>
            <person name="Henrissat B."/>
            <person name="Napoli C."/>
            <person name="McDonald S.M."/>
            <person name="Parker M.S."/>
            <person name="Rombauts S."/>
            <person name="Salamov A."/>
            <person name="Von Dassow P."/>
            <person name="Badger J.H."/>
            <person name="Coutinho P.M."/>
            <person name="Demir E."/>
            <person name="Dubchak I."/>
            <person name="Gentemann C."/>
            <person name="Eikrem W."/>
            <person name="Gready J.E."/>
            <person name="John U."/>
            <person name="Lanier W."/>
            <person name="Lindquist E.A."/>
            <person name="Lucas S."/>
            <person name="Mayer K.F."/>
            <person name="Moreau H."/>
            <person name="Not F."/>
            <person name="Otillar R."/>
            <person name="Panaud O."/>
            <person name="Pangilinan J."/>
            <person name="Paulsen I."/>
            <person name="Piegu B."/>
            <person name="Poliakov A."/>
            <person name="Robbens S."/>
            <person name="Schmutz J."/>
            <person name="Toulza E."/>
            <person name="Wyss T."/>
            <person name="Zelensky A."/>
            <person name="Zhou K."/>
            <person name="Armbrust E.V."/>
            <person name="Bhattacharya D."/>
            <person name="Goodenough U.W."/>
            <person name="Van de Peer Y."/>
            <person name="Grigoriev I.V."/>
        </authorList>
    </citation>
    <scope>NUCLEOTIDE SEQUENCE [LARGE SCALE GENOMIC DNA]</scope>
    <source>
        <strain evidence="3">RCC299 / NOUM17</strain>
    </source>
</reference>
<keyword evidence="3" id="KW-1185">Reference proteome</keyword>
<evidence type="ECO:0000313" key="3">
    <source>
        <dbReference type="Proteomes" id="UP000002009"/>
    </source>
</evidence>
<dbReference type="FunCoup" id="C1FHK1">
    <property type="interactions" value="329"/>
</dbReference>
<dbReference type="InParanoid" id="C1FHK1"/>
<dbReference type="eggNOG" id="ENOG502S02B">
    <property type="taxonomic scope" value="Eukaryota"/>
</dbReference>
<proteinExistence type="predicted"/>
<gene>
    <name evidence="2" type="ORF">MICPUN_102819</name>
</gene>
<dbReference type="CDD" id="cd23659">
    <property type="entry name" value="USP_At3g01520-like"/>
    <property type="match status" value="1"/>
</dbReference>
<dbReference type="InterPro" id="IPR006015">
    <property type="entry name" value="Universal_stress_UspA"/>
</dbReference>
<protein>
    <recommendedName>
        <fullName evidence="1">UspA domain-containing protein</fullName>
    </recommendedName>
</protein>
<dbReference type="InterPro" id="IPR014729">
    <property type="entry name" value="Rossmann-like_a/b/a_fold"/>
</dbReference>